<feature type="binding site" evidence="7">
    <location>
        <begin position="132"/>
        <end position="136"/>
    </location>
    <ligand>
        <name>substrate</name>
    </ligand>
</feature>
<reference evidence="9 10" key="1">
    <citation type="submission" date="2017-06" db="EMBL/GenBank/DDBJ databases">
        <title>Complete genome of Helicobacter apodemus.</title>
        <authorList>
            <person name="Cho S."/>
        </authorList>
    </citation>
    <scope>NUCLEOTIDE SEQUENCE [LARGE SCALE GENOMIC DNA]</scope>
    <source>
        <strain evidence="10">SNUVETPUB-15-01</strain>
    </source>
</reference>
<feature type="binding site" evidence="7">
    <location>
        <position position="165"/>
    </location>
    <ligand>
        <name>substrate</name>
    </ligand>
</feature>
<evidence type="ECO:0000256" key="5">
    <source>
        <dbReference type="ARBA" id="ARBA00023315"/>
    </source>
</evidence>
<dbReference type="Proteomes" id="UP000244890">
    <property type="component" value="Chromosome"/>
</dbReference>
<feature type="binding site" evidence="7">
    <location>
        <position position="110"/>
    </location>
    <ligand>
        <name>Fe cation</name>
        <dbReference type="ChEBI" id="CHEBI:24875"/>
    </ligand>
</feature>
<dbReference type="AlphaFoldDB" id="A0A2U8FF43"/>
<feature type="binding site" evidence="7">
    <location>
        <position position="282"/>
    </location>
    <ligand>
        <name>substrate</name>
    </ligand>
</feature>
<dbReference type="GO" id="GO:0061711">
    <property type="term" value="F:tRNA N(6)-L-threonylcarbamoyladenine synthase activity"/>
    <property type="evidence" value="ECO:0007669"/>
    <property type="project" value="UniProtKB-EC"/>
</dbReference>
<comment type="cofactor">
    <cofactor evidence="7">
        <name>Fe(2+)</name>
        <dbReference type="ChEBI" id="CHEBI:29033"/>
    </cofactor>
    <text evidence="7">Binds 1 Fe(2+) ion per subunit.</text>
</comment>
<sequence length="342" mass="38348">MGGLILSIESSCDDSSIALTEIQTKKIIFHQKISQEKQHSVFGGVVPELASRLHAELLPQILEKTQSYFKDLKAIAVTTQPGLNITLLEGLMMAKTLAYTLNLPLIGVNHLKGHLYSLFLEKDSIFPLGVLLVSGGHSMLFEARSFTEMKIVARSIDDSFGESFDKVSKMLGLGYPGGPIVESYAKNGNDLAFSFPIPLKSKKKFAFSFSGLKNAVRLEIEKAKSKTMDLERFKADICASFQRVAVEHLCQKCNIFLQQNQKREDKEYQWRHFAIVGGASANGLLREKITRICENYDIFLLLSPLEYCSDNAVMIGRVAIESYMRKEFDDLNLQAIPKMQTF</sequence>
<comment type="catalytic activity">
    <reaction evidence="6 7">
        <text>L-threonylcarbamoyladenylate + adenosine(37) in tRNA = N(6)-L-threonylcarbamoyladenosine(37) in tRNA + AMP + H(+)</text>
        <dbReference type="Rhea" id="RHEA:37059"/>
        <dbReference type="Rhea" id="RHEA-COMP:10162"/>
        <dbReference type="Rhea" id="RHEA-COMP:10163"/>
        <dbReference type="ChEBI" id="CHEBI:15378"/>
        <dbReference type="ChEBI" id="CHEBI:73682"/>
        <dbReference type="ChEBI" id="CHEBI:74411"/>
        <dbReference type="ChEBI" id="CHEBI:74418"/>
        <dbReference type="ChEBI" id="CHEBI:456215"/>
        <dbReference type="EC" id="2.3.1.234"/>
    </reaction>
</comment>
<dbReference type="InterPro" id="IPR022450">
    <property type="entry name" value="TsaD"/>
</dbReference>
<accession>A0A2U8FF43</accession>
<protein>
    <recommendedName>
        <fullName evidence="7">tRNA N6-adenosine threonylcarbamoyltransferase</fullName>
        <ecNumber evidence="7">2.3.1.234</ecNumber>
    </recommendedName>
    <alternativeName>
        <fullName evidence="7">N6-L-threonylcarbamoyladenine synthase</fullName>
        <shortName evidence="7">t(6)A synthase</shortName>
    </alternativeName>
    <alternativeName>
        <fullName evidence="7">t(6)A37 threonylcarbamoyladenosine biosynthesis protein TsaD</fullName>
    </alternativeName>
    <alternativeName>
        <fullName evidence="7">tRNA threonylcarbamoyladenosine biosynthesis protein TsaD</fullName>
    </alternativeName>
</protein>
<dbReference type="RefSeq" id="WP_108911682.1">
    <property type="nucleotide sequence ID" value="NZ_CP021886.1"/>
</dbReference>
<evidence type="ECO:0000313" key="9">
    <source>
        <dbReference type="EMBL" id="AWI34911.1"/>
    </source>
</evidence>
<dbReference type="InterPro" id="IPR000905">
    <property type="entry name" value="Gcp-like_dom"/>
</dbReference>
<comment type="similarity">
    <text evidence="7">Belongs to the KAE1 / TsaD family.</text>
</comment>
<name>A0A2U8FF43_9HELI</name>
<dbReference type="SUPFAM" id="SSF53067">
    <property type="entry name" value="Actin-like ATPase domain"/>
    <property type="match status" value="2"/>
</dbReference>
<dbReference type="InterPro" id="IPR017861">
    <property type="entry name" value="KAE1/TsaD"/>
</dbReference>
<feature type="binding site" evidence="7">
    <location>
        <position position="310"/>
    </location>
    <ligand>
        <name>Fe cation</name>
        <dbReference type="ChEBI" id="CHEBI:24875"/>
    </ligand>
</feature>
<keyword evidence="2 7" id="KW-0819">tRNA processing</keyword>
<keyword evidence="3 7" id="KW-0479">Metal-binding</keyword>
<comment type="function">
    <text evidence="7">Required for the formation of a threonylcarbamoyl group on adenosine at position 37 (t(6)A37) in tRNAs that read codons beginning with adenine. Is involved in the transfer of the threonylcarbamoyl moiety of threonylcarbamoyl-AMP (TC-AMP) to the N6 group of A37, together with TsaE and TsaB. TsaD likely plays a direct catalytic role in this reaction.</text>
</comment>
<keyword evidence="4 7" id="KW-0408">Iron</keyword>
<dbReference type="Gene3D" id="3.30.420.40">
    <property type="match status" value="2"/>
</dbReference>
<dbReference type="GO" id="GO:0005506">
    <property type="term" value="F:iron ion binding"/>
    <property type="evidence" value="ECO:0007669"/>
    <property type="project" value="UniProtKB-UniRule"/>
</dbReference>
<evidence type="ECO:0000259" key="8">
    <source>
        <dbReference type="Pfam" id="PF00814"/>
    </source>
</evidence>
<proteinExistence type="inferred from homology"/>
<dbReference type="OrthoDB" id="9806197at2"/>
<evidence type="ECO:0000256" key="3">
    <source>
        <dbReference type="ARBA" id="ARBA00022723"/>
    </source>
</evidence>
<dbReference type="PANTHER" id="PTHR11735:SF6">
    <property type="entry name" value="TRNA N6-ADENOSINE THREONYLCARBAMOYLTRANSFERASE, MITOCHONDRIAL"/>
    <property type="match status" value="1"/>
</dbReference>
<feature type="binding site" evidence="7">
    <location>
        <position position="114"/>
    </location>
    <ligand>
        <name>Fe cation</name>
        <dbReference type="ChEBI" id="CHEBI:24875"/>
    </ligand>
</feature>
<feature type="binding site" evidence="7">
    <location>
        <position position="178"/>
    </location>
    <ligand>
        <name>substrate</name>
    </ligand>
</feature>
<dbReference type="GO" id="GO:0002949">
    <property type="term" value="P:tRNA threonylcarbamoyladenosine modification"/>
    <property type="evidence" value="ECO:0007669"/>
    <property type="project" value="UniProtKB-UniRule"/>
</dbReference>
<keyword evidence="7" id="KW-0963">Cytoplasm</keyword>
<evidence type="ECO:0000313" key="10">
    <source>
        <dbReference type="Proteomes" id="UP000244890"/>
    </source>
</evidence>
<dbReference type="EC" id="2.3.1.234" evidence="7"/>
<dbReference type="KEGG" id="had:CDV25_09160"/>
<evidence type="ECO:0000256" key="2">
    <source>
        <dbReference type="ARBA" id="ARBA00022694"/>
    </source>
</evidence>
<dbReference type="EMBL" id="CP021886">
    <property type="protein sequence ID" value="AWI34911.1"/>
    <property type="molecule type" value="Genomic_DNA"/>
</dbReference>
<dbReference type="NCBIfam" id="TIGR03723">
    <property type="entry name" value="T6A_TsaD_YgjD"/>
    <property type="match status" value="1"/>
</dbReference>
<dbReference type="Pfam" id="PF00814">
    <property type="entry name" value="TsaD"/>
    <property type="match status" value="1"/>
</dbReference>
<dbReference type="PANTHER" id="PTHR11735">
    <property type="entry name" value="TRNA N6-ADENOSINE THREONYLCARBAMOYLTRANSFERASE"/>
    <property type="match status" value="1"/>
</dbReference>
<evidence type="ECO:0000256" key="1">
    <source>
        <dbReference type="ARBA" id="ARBA00022679"/>
    </source>
</evidence>
<dbReference type="InterPro" id="IPR017860">
    <property type="entry name" value="Peptidase_M22_CS"/>
</dbReference>
<organism evidence="9 10">
    <name type="scientific">Helicobacter apodemus</name>
    <dbReference type="NCBI Taxonomy" id="135569"/>
    <lineage>
        <taxon>Bacteria</taxon>
        <taxon>Pseudomonadati</taxon>
        <taxon>Campylobacterota</taxon>
        <taxon>Epsilonproteobacteria</taxon>
        <taxon>Campylobacterales</taxon>
        <taxon>Helicobacteraceae</taxon>
        <taxon>Helicobacter</taxon>
    </lineage>
</organism>
<dbReference type="NCBIfam" id="TIGR00329">
    <property type="entry name" value="gcp_kae1"/>
    <property type="match status" value="1"/>
</dbReference>
<dbReference type="PRINTS" id="PR00789">
    <property type="entry name" value="OSIALOPTASE"/>
</dbReference>
<keyword evidence="5 7" id="KW-0012">Acyltransferase</keyword>
<dbReference type="InterPro" id="IPR043129">
    <property type="entry name" value="ATPase_NBD"/>
</dbReference>
<feature type="domain" description="Gcp-like" evidence="8">
    <location>
        <begin position="27"/>
        <end position="316"/>
    </location>
</feature>
<comment type="subcellular location">
    <subcellularLocation>
        <location evidence="7">Cytoplasm</location>
    </subcellularLocation>
</comment>
<dbReference type="GO" id="GO:0005737">
    <property type="term" value="C:cytoplasm"/>
    <property type="evidence" value="ECO:0007669"/>
    <property type="project" value="UniProtKB-SubCell"/>
</dbReference>
<keyword evidence="1 7" id="KW-0808">Transferase</keyword>
<evidence type="ECO:0000256" key="7">
    <source>
        <dbReference type="HAMAP-Rule" id="MF_01445"/>
    </source>
</evidence>
<dbReference type="PROSITE" id="PS01016">
    <property type="entry name" value="GLYCOPROTEASE"/>
    <property type="match status" value="1"/>
</dbReference>
<evidence type="ECO:0000256" key="4">
    <source>
        <dbReference type="ARBA" id="ARBA00023004"/>
    </source>
</evidence>
<dbReference type="HAMAP" id="MF_01445">
    <property type="entry name" value="TsaD"/>
    <property type="match status" value="1"/>
</dbReference>
<feature type="binding site" evidence="7">
    <location>
        <position position="182"/>
    </location>
    <ligand>
        <name>substrate</name>
    </ligand>
</feature>
<evidence type="ECO:0000256" key="6">
    <source>
        <dbReference type="ARBA" id="ARBA00048117"/>
    </source>
</evidence>
<gene>
    <name evidence="7" type="primary">tsaD</name>
    <name evidence="9" type="ORF">CDV25_09160</name>
</gene>